<keyword evidence="1" id="KW-1133">Transmembrane helix</keyword>
<dbReference type="EMBL" id="CP110820">
    <property type="protein sequence ID" value="WPX96304.1"/>
    <property type="molecule type" value="Genomic_DNA"/>
</dbReference>
<keyword evidence="3" id="KW-1185">Reference proteome</keyword>
<organism evidence="2 3">
    <name type="scientific">Candidatus Bandiella euplotis</name>
    <dbReference type="NCBI Taxonomy" id="1664265"/>
    <lineage>
        <taxon>Bacteria</taxon>
        <taxon>Pseudomonadati</taxon>
        <taxon>Pseudomonadota</taxon>
        <taxon>Alphaproteobacteria</taxon>
        <taxon>Rickettsiales</taxon>
        <taxon>Candidatus Midichloriaceae</taxon>
        <taxon>Candidatus Bandiella</taxon>
    </lineage>
</organism>
<feature type="transmembrane region" description="Helical" evidence="1">
    <location>
        <begin position="25"/>
        <end position="45"/>
    </location>
</feature>
<gene>
    <name evidence="2" type="ORF">Bandiella_00413</name>
</gene>
<evidence type="ECO:0000256" key="1">
    <source>
        <dbReference type="SAM" id="Phobius"/>
    </source>
</evidence>
<evidence type="ECO:0000313" key="2">
    <source>
        <dbReference type="EMBL" id="WPX96304.1"/>
    </source>
</evidence>
<protein>
    <submittedName>
        <fullName evidence="2">Septum formation initiator</fullName>
    </submittedName>
</protein>
<dbReference type="Proteomes" id="UP001327219">
    <property type="component" value="Chromosome"/>
</dbReference>
<evidence type="ECO:0000313" key="3">
    <source>
        <dbReference type="Proteomes" id="UP001327219"/>
    </source>
</evidence>
<dbReference type="InterPro" id="IPR007060">
    <property type="entry name" value="FtsL/DivIC"/>
</dbReference>
<dbReference type="Pfam" id="PF04977">
    <property type="entry name" value="DivIC"/>
    <property type="match status" value="1"/>
</dbReference>
<accession>A0ABZ0UKQ6</accession>
<reference evidence="2 3" key="1">
    <citation type="submission" date="2022-11" db="EMBL/GenBank/DDBJ databases">
        <title>Host association and intracellularity evolved multiple times independently in the Rickettsiales.</title>
        <authorList>
            <person name="Castelli M."/>
            <person name="Nardi T."/>
            <person name="Gammuto L."/>
            <person name="Bellinzona G."/>
            <person name="Sabaneyeva E."/>
            <person name="Potekhin A."/>
            <person name="Serra V."/>
            <person name="Petroni G."/>
            <person name="Sassera D."/>
        </authorList>
    </citation>
    <scope>NUCLEOTIDE SEQUENCE [LARGE SCALE GENOMIC DNA]</scope>
    <source>
        <strain evidence="2 3">NDG2</strain>
    </source>
</reference>
<sequence>MLIAKQNIIIIEINQSLYMQKHKKITFSFVILNFVSLITLVYFIYHSFIGNRGYFEMLRLEDEIEKHKAMLHKSKSEREYLNNRVSLLYDKSLNKDLLDEVARDYFGLIAPNELCIMLDDQK</sequence>
<keyword evidence="1" id="KW-0472">Membrane</keyword>
<proteinExistence type="predicted"/>
<name>A0ABZ0UKQ6_9RICK</name>
<keyword evidence="1" id="KW-0812">Transmembrane</keyword>